<keyword evidence="3" id="KW-1185">Reference proteome</keyword>
<keyword evidence="1" id="KW-0812">Transmembrane</keyword>
<evidence type="ECO:0000256" key="1">
    <source>
        <dbReference type="SAM" id="Phobius"/>
    </source>
</evidence>
<keyword evidence="1" id="KW-1133">Transmembrane helix</keyword>
<evidence type="ECO:0000313" key="2">
    <source>
        <dbReference type="EMBL" id="PTB44360.1"/>
    </source>
</evidence>
<dbReference type="AlphaFoldDB" id="A0A2T3ZHT2"/>
<dbReference type="Proteomes" id="UP000240493">
    <property type="component" value="Unassembled WGS sequence"/>
</dbReference>
<reference evidence="2 3" key="1">
    <citation type="submission" date="2016-07" db="EMBL/GenBank/DDBJ databases">
        <title>Multiple horizontal gene transfer events from other fungi enriched the ability of initially mycotrophic Trichoderma (Ascomycota) to feed on dead plant biomass.</title>
        <authorList>
            <consortium name="DOE Joint Genome Institute"/>
            <person name="Aerts A."/>
            <person name="Atanasova L."/>
            <person name="Chenthamara K."/>
            <person name="Zhang J."/>
            <person name="Grujic M."/>
            <person name="Henrissat B."/>
            <person name="Kuo A."/>
            <person name="Salamov A."/>
            <person name="Lipzen A."/>
            <person name="Labutti K."/>
            <person name="Barry K."/>
            <person name="Miao Y."/>
            <person name="Rahimi M.J."/>
            <person name="Shen Q."/>
            <person name="Grigoriev I.V."/>
            <person name="Kubicek C.P."/>
            <person name="Druzhinina I.S."/>
        </authorList>
    </citation>
    <scope>NUCLEOTIDE SEQUENCE [LARGE SCALE GENOMIC DNA]</scope>
    <source>
        <strain evidence="2 3">CBS 433.97</strain>
    </source>
</reference>
<feature type="transmembrane region" description="Helical" evidence="1">
    <location>
        <begin position="164"/>
        <end position="185"/>
    </location>
</feature>
<organism evidence="2 3">
    <name type="scientific">Trichoderma asperellum (strain ATCC 204424 / CBS 433.97 / NBRC 101777)</name>
    <dbReference type="NCBI Taxonomy" id="1042311"/>
    <lineage>
        <taxon>Eukaryota</taxon>
        <taxon>Fungi</taxon>
        <taxon>Dikarya</taxon>
        <taxon>Ascomycota</taxon>
        <taxon>Pezizomycotina</taxon>
        <taxon>Sordariomycetes</taxon>
        <taxon>Hypocreomycetidae</taxon>
        <taxon>Hypocreales</taxon>
        <taxon>Hypocreaceae</taxon>
        <taxon>Trichoderma</taxon>
    </lineage>
</organism>
<sequence>MQGPRHDIHSPLLGYKATASYLSSLHIAIQLQPTLISDRGPHYLTPSKPGFTRMMYVLTCSSNKRTCFFRSHAELAVSTVANSVLSLALRRGERGARRSTLAEFFFAPFRVGLVYRRAAVCPISVNLLALLCWHPAVLIAAQCRRSKAAGARFHKKAETFLQLFHAHCNVVYCILYACLVPTWYVPVSLFWHSHLAPYTNPIQLSHT</sequence>
<evidence type="ECO:0000313" key="3">
    <source>
        <dbReference type="Proteomes" id="UP000240493"/>
    </source>
</evidence>
<name>A0A2T3ZHT2_TRIA4</name>
<keyword evidence="1" id="KW-0472">Membrane</keyword>
<gene>
    <name evidence="2" type="ORF">M441DRAFT_347304</name>
</gene>
<feature type="transmembrane region" description="Helical" evidence="1">
    <location>
        <begin position="123"/>
        <end position="143"/>
    </location>
</feature>
<proteinExistence type="predicted"/>
<dbReference type="EMBL" id="KZ679258">
    <property type="protein sequence ID" value="PTB44360.1"/>
    <property type="molecule type" value="Genomic_DNA"/>
</dbReference>
<protein>
    <submittedName>
        <fullName evidence="2">Uncharacterized protein</fullName>
    </submittedName>
</protein>
<accession>A0A2T3ZHT2</accession>